<dbReference type="OMA" id="NEHHEES"/>
<evidence type="ECO:0000313" key="2">
    <source>
        <dbReference type="Proteomes" id="UP000188318"/>
    </source>
</evidence>
<sequence length="107" mass="11596">MEVTKSAAFGPAPISAEALGAFYVDALTEIQNTYNKLPFAAQLDLKFVPGSDITRQGAALELLLTATDRTTIDERKTGFSNMVHAMSAQPRFAGMSVDVKVVFKIRD</sequence>
<dbReference type="AlphaFoldDB" id="A0A1R3RW63"/>
<keyword evidence="2" id="KW-1185">Reference proteome</keyword>
<proteinExistence type="predicted"/>
<dbReference type="OrthoDB" id="4407877at2759"/>
<dbReference type="VEuPathDB" id="FungiDB:ASPCADRAFT_2143"/>
<gene>
    <name evidence="1" type="ORF">ASPCADRAFT_2143</name>
</gene>
<evidence type="ECO:0000313" key="1">
    <source>
        <dbReference type="EMBL" id="OOF98710.1"/>
    </source>
</evidence>
<organism evidence="1 2">
    <name type="scientific">Aspergillus carbonarius (strain ITEM 5010)</name>
    <dbReference type="NCBI Taxonomy" id="602072"/>
    <lineage>
        <taxon>Eukaryota</taxon>
        <taxon>Fungi</taxon>
        <taxon>Dikarya</taxon>
        <taxon>Ascomycota</taxon>
        <taxon>Pezizomycotina</taxon>
        <taxon>Eurotiomycetes</taxon>
        <taxon>Eurotiomycetidae</taxon>
        <taxon>Eurotiales</taxon>
        <taxon>Aspergillaceae</taxon>
        <taxon>Aspergillus</taxon>
        <taxon>Aspergillus subgen. Circumdati</taxon>
    </lineage>
</organism>
<accession>A0A1R3RW63</accession>
<protein>
    <submittedName>
        <fullName evidence="1">Uncharacterized protein</fullName>
    </submittedName>
</protein>
<name>A0A1R3RW63_ASPC5</name>
<reference evidence="2" key="1">
    <citation type="journal article" date="2017" name="Genome Biol.">
        <title>Comparative genomics reveals high biological diversity and specific adaptations in the industrially and medically important fungal genus Aspergillus.</title>
        <authorList>
            <person name="de Vries R.P."/>
            <person name="Riley R."/>
            <person name="Wiebenga A."/>
            <person name="Aguilar-Osorio G."/>
            <person name="Amillis S."/>
            <person name="Uchima C.A."/>
            <person name="Anderluh G."/>
            <person name="Asadollahi M."/>
            <person name="Askin M."/>
            <person name="Barry K."/>
            <person name="Battaglia E."/>
            <person name="Bayram O."/>
            <person name="Benocci T."/>
            <person name="Braus-Stromeyer S.A."/>
            <person name="Caldana C."/>
            <person name="Canovas D."/>
            <person name="Cerqueira G.C."/>
            <person name="Chen F."/>
            <person name="Chen W."/>
            <person name="Choi C."/>
            <person name="Clum A."/>
            <person name="Dos Santos R.A."/>
            <person name="Damasio A.R."/>
            <person name="Diallinas G."/>
            <person name="Emri T."/>
            <person name="Fekete E."/>
            <person name="Flipphi M."/>
            <person name="Freyberg S."/>
            <person name="Gallo A."/>
            <person name="Gournas C."/>
            <person name="Habgood R."/>
            <person name="Hainaut M."/>
            <person name="Harispe M.L."/>
            <person name="Henrissat B."/>
            <person name="Hilden K.S."/>
            <person name="Hope R."/>
            <person name="Hossain A."/>
            <person name="Karabika E."/>
            <person name="Karaffa L."/>
            <person name="Karanyi Z."/>
            <person name="Krasevec N."/>
            <person name="Kuo A."/>
            <person name="Kusch H."/>
            <person name="LaButti K."/>
            <person name="Lagendijk E.L."/>
            <person name="Lapidus A."/>
            <person name="Levasseur A."/>
            <person name="Lindquist E."/>
            <person name="Lipzen A."/>
            <person name="Logrieco A.F."/>
            <person name="MacCabe A."/>
            <person name="Maekelae M.R."/>
            <person name="Malavazi I."/>
            <person name="Melin P."/>
            <person name="Meyer V."/>
            <person name="Mielnichuk N."/>
            <person name="Miskei M."/>
            <person name="Molnar A.P."/>
            <person name="Mule G."/>
            <person name="Ngan C.Y."/>
            <person name="Orejas M."/>
            <person name="Orosz E."/>
            <person name="Ouedraogo J.P."/>
            <person name="Overkamp K.M."/>
            <person name="Park H.-S."/>
            <person name="Perrone G."/>
            <person name="Piumi F."/>
            <person name="Punt P.J."/>
            <person name="Ram A.F."/>
            <person name="Ramon A."/>
            <person name="Rauscher S."/>
            <person name="Record E."/>
            <person name="Riano-Pachon D.M."/>
            <person name="Robert V."/>
            <person name="Roehrig J."/>
            <person name="Ruller R."/>
            <person name="Salamov A."/>
            <person name="Salih N.S."/>
            <person name="Samson R.A."/>
            <person name="Sandor E."/>
            <person name="Sanguinetti M."/>
            <person name="Schuetze T."/>
            <person name="Sepcic K."/>
            <person name="Shelest E."/>
            <person name="Sherlock G."/>
            <person name="Sophianopoulou V."/>
            <person name="Squina F.M."/>
            <person name="Sun H."/>
            <person name="Susca A."/>
            <person name="Todd R.B."/>
            <person name="Tsang A."/>
            <person name="Unkles S.E."/>
            <person name="van de Wiele N."/>
            <person name="van Rossen-Uffink D."/>
            <person name="Oliveira J.V."/>
            <person name="Vesth T.C."/>
            <person name="Visser J."/>
            <person name="Yu J.-H."/>
            <person name="Zhou M."/>
            <person name="Andersen M.R."/>
            <person name="Archer D.B."/>
            <person name="Baker S.E."/>
            <person name="Benoit I."/>
            <person name="Brakhage A.A."/>
            <person name="Braus G.H."/>
            <person name="Fischer R."/>
            <person name="Frisvad J.C."/>
            <person name="Goldman G.H."/>
            <person name="Houbraken J."/>
            <person name="Oakley B."/>
            <person name="Pocsi I."/>
            <person name="Scazzocchio C."/>
            <person name="Seiboth B."/>
            <person name="vanKuyk P.A."/>
            <person name="Wortman J."/>
            <person name="Dyer P.S."/>
            <person name="Grigoriev I.V."/>
        </authorList>
    </citation>
    <scope>NUCLEOTIDE SEQUENCE [LARGE SCALE GENOMIC DNA]</scope>
    <source>
        <strain evidence="2">ITEM 5010</strain>
    </source>
</reference>
<dbReference type="Proteomes" id="UP000188318">
    <property type="component" value="Unassembled WGS sequence"/>
</dbReference>
<dbReference type="EMBL" id="KV907495">
    <property type="protein sequence ID" value="OOF98710.1"/>
    <property type="molecule type" value="Genomic_DNA"/>
</dbReference>